<organism evidence="1 2">
    <name type="scientific">Candidatus Galacturonatibacter soehngenii</name>
    <dbReference type="NCBI Taxonomy" id="2307010"/>
    <lineage>
        <taxon>Bacteria</taxon>
        <taxon>Bacillati</taxon>
        <taxon>Bacillota</taxon>
        <taxon>Clostridia</taxon>
        <taxon>Lachnospirales</taxon>
        <taxon>Lachnospiraceae</taxon>
        <taxon>Candidatus Galacturonatibacter</taxon>
    </lineage>
</organism>
<keyword evidence="2" id="KW-1185">Reference proteome</keyword>
<gene>
    <name evidence="1" type="ORF">F7O84_10975</name>
</gene>
<evidence type="ECO:0000313" key="2">
    <source>
        <dbReference type="Proteomes" id="UP000461768"/>
    </source>
</evidence>
<protein>
    <submittedName>
        <fullName evidence="1">Uncharacterized protein</fullName>
    </submittedName>
</protein>
<dbReference type="Proteomes" id="UP000461768">
    <property type="component" value="Unassembled WGS sequence"/>
</dbReference>
<dbReference type="AlphaFoldDB" id="A0A7V7QK08"/>
<evidence type="ECO:0000313" key="1">
    <source>
        <dbReference type="EMBL" id="KAB1438074.1"/>
    </source>
</evidence>
<proteinExistence type="predicted"/>
<dbReference type="OrthoDB" id="2056451at2"/>
<comment type="caution">
    <text evidence="1">The sequence shown here is derived from an EMBL/GenBank/DDBJ whole genome shotgun (WGS) entry which is preliminary data.</text>
</comment>
<dbReference type="RefSeq" id="WP_151144881.1">
    <property type="nucleotide sequence ID" value="NZ_WAGX01000005.1"/>
</dbReference>
<accession>A0A7V7QK08</accession>
<sequence length="118" mass="13643">MGLDFYIAKSKDIVNSKKVLTEFDDFVSLHEELQEYIYTNSSIIDFEISCLMDIDPYADTLLENEKITQISKICEYILESDFLQEYEDVDDAINIFLHLDKLCKKAISENKSLIAIGD</sequence>
<dbReference type="EMBL" id="WAGX01000005">
    <property type="protein sequence ID" value="KAB1438074.1"/>
    <property type="molecule type" value="Genomic_DNA"/>
</dbReference>
<reference evidence="1 2" key="1">
    <citation type="submission" date="2019-09" db="EMBL/GenBank/DDBJ databases">
        <authorList>
            <person name="Valk L.C."/>
        </authorList>
    </citation>
    <scope>NUCLEOTIDE SEQUENCE [LARGE SCALE GENOMIC DNA]</scope>
    <source>
        <strain evidence="1">GalUA</strain>
    </source>
</reference>
<name>A0A7V7QK08_9FIRM</name>
<reference evidence="1 2" key="2">
    <citation type="submission" date="2020-02" db="EMBL/GenBank/DDBJ databases">
        <title>Candidatus Galacturonibacter soehngenii shows hetero-acetogenic catabolism of galacturonic acid but lacks a canonical carbon monoxide dehydrogenase/acetyl-CoA synthase complex.</title>
        <authorList>
            <person name="Diender M."/>
            <person name="Stouten G.R."/>
            <person name="Petersen J.F."/>
            <person name="Nielsen P.H."/>
            <person name="Dueholm M.S."/>
            <person name="Pronk J.T."/>
            <person name="Van Loosdrecht M.C.M."/>
        </authorList>
    </citation>
    <scope>NUCLEOTIDE SEQUENCE [LARGE SCALE GENOMIC DNA]</scope>
    <source>
        <strain evidence="1">GalUA</strain>
    </source>
</reference>